<dbReference type="Proteomes" id="UP000184232">
    <property type="component" value="Unassembled WGS sequence"/>
</dbReference>
<evidence type="ECO:0000313" key="1">
    <source>
        <dbReference type="EMBL" id="SHJ42295.1"/>
    </source>
</evidence>
<evidence type="ECO:0000313" key="2">
    <source>
        <dbReference type="Proteomes" id="UP000184232"/>
    </source>
</evidence>
<gene>
    <name evidence="1" type="ORF">SAMN05444337_1983</name>
</gene>
<sequence>MLEFIHINYKIVEPIINQILFDKFDEPKFENGKADLCKGFLDTKKNTKADFTLVETYINDHSESILKDFDLNDRYTVIQIILSNDAFIGTMIYDVQHGVSNYDINYISAIRNGIMDKIAEYYTQNDVNYFVKKFFAIFLSDLFLTNFINDSEITENEYLDILSQCTRDKTLV</sequence>
<organism evidence="1 2">
    <name type="scientific">Flavobacterium haoranii</name>
    <dbReference type="NCBI Taxonomy" id="683124"/>
    <lineage>
        <taxon>Bacteria</taxon>
        <taxon>Pseudomonadati</taxon>
        <taxon>Bacteroidota</taxon>
        <taxon>Flavobacteriia</taxon>
        <taxon>Flavobacteriales</taxon>
        <taxon>Flavobacteriaceae</taxon>
        <taxon>Flavobacterium</taxon>
    </lineage>
</organism>
<keyword evidence="2" id="KW-1185">Reference proteome</keyword>
<dbReference type="OrthoDB" id="1356511at2"/>
<name>A0A1M6J6M4_9FLAO</name>
<protein>
    <submittedName>
        <fullName evidence="1">Uncharacterized protein</fullName>
    </submittedName>
</protein>
<dbReference type="STRING" id="683124.SAMN05444337_1983"/>
<dbReference type="RefSeq" id="WP_072784529.1">
    <property type="nucleotide sequence ID" value="NZ_CP045292.1"/>
</dbReference>
<accession>A0A1M6J6M4</accession>
<dbReference type="EMBL" id="FQZH01000003">
    <property type="protein sequence ID" value="SHJ42295.1"/>
    <property type="molecule type" value="Genomic_DNA"/>
</dbReference>
<proteinExistence type="predicted"/>
<dbReference type="AlphaFoldDB" id="A0A1M6J6M4"/>
<reference evidence="1 2" key="1">
    <citation type="submission" date="2016-11" db="EMBL/GenBank/DDBJ databases">
        <authorList>
            <person name="Jaros S."/>
            <person name="Januszkiewicz K."/>
            <person name="Wedrychowicz H."/>
        </authorList>
    </citation>
    <scope>NUCLEOTIDE SEQUENCE [LARGE SCALE GENOMIC DNA]</scope>
    <source>
        <strain evidence="1 2">DSM 22807</strain>
    </source>
</reference>